<evidence type="ECO:0000256" key="2">
    <source>
        <dbReference type="ARBA" id="ARBA00011245"/>
    </source>
</evidence>
<evidence type="ECO:0000256" key="4">
    <source>
        <dbReference type="ARBA" id="ARBA00022490"/>
    </source>
</evidence>
<dbReference type="EMBL" id="AP022360">
    <property type="protein sequence ID" value="BBU87236.1"/>
    <property type="molecule type" value="Genomic_DNA"/>
</dbReference>
<evidence type="ECO:0000313" key="12">
    <source>
        <dbReference type="EMBL" id="BBU87236.1"/>
    </source>
</evidence>
<protein>
    <recommendedName>
        <fullName evidence="3">valine--tRNA ligase</fullName>
        <ecNumber evidence="3">6.1.1.9</ecNumber>
    </recommendedName>
    <alternativeName>
        <fullName evidence="10">Valyl-tRNA synthetase</fullName>
    </alternativeName>
</protein>
<reference evidence="12 13" key="1">
    <citation type="submission" date="2020-01" db="EMBL/GenBank/DDBJ databases">
        <title>Dynamics of blaIMP-6 dissemination in carbapenem resistant Enterobacteriacea isolated from regional surveillance in Osaka, Japan.</title>
        <authorList>
            <person name="Abe R."/>
            <person name="Akeda Y."/>
            <person name="Sugawara Y."/>
            <person name="Yamamoto N."/>
            <person name="Tomono K."/>
            <person name="Takeuchi D."/>
            <person name="Kawahara R."/>
            <person name="Hamada S."/>
        </authorList>
    </citation>
    <scope>NUCLEOTIDE SEQUENCE [LARGE SCALE GENOMIC DNA]</scope>
    <source>
        <strain evidence="12 13">E300</strain>
    </source>
</reference>
<evidence type="ECO:0000256" key="1">
    <source>
        <dbReference type="ARBA" id="ARBA00004496"/>
    </source>
</evidence>
<name>A0A8S0G3B7_ECOLX</name>
<dbReference type="GO" id="GO:0005829">
    <property type="term" value="C:cytosol"/>
    <property type="evidence" value="ECO:0007669"/>
    <property type="project" value="TreeGrafter"/>
</dbReference>
<dbReference type="FunFam" id="3.40.50.620:FF:000032">
    <property type="entry name" value="Valine--tRNA ligase"/>
    <property type="match status" value="1"/>
</dbReference>
<evidence type="ECO:0000256" key="10">
    <source>
        <dbReference type="ARBA" id="ARBA00029936"/>
    </source>
</evidence>
<dbReference type="InterPro" id="IPR002303">
    <property type="entry name" value="Valyl-tRNA_ligase"/>
</dbReference>
<dbReference type="InterPro" id="IPR001412">
    <property type="entry name" value="aa-tRNA-synth_I_CS"/>
</dbReference>
<keyword evidence="6" id="KW-0547">Nucleotide-binding</keyword>
<dbReference type="AlphaFoldDB" id="A0A8S0G3B7"/>
<evidence type="ECO:0000256" key="8">
    <source>
        <dbReference type="ARBA" id="ARBA00022917"/>
    </source>
</evidence>
<feature type="domain" description="Aminoacyl-tRNA synthetase class Ia" evidence="11">
    <location>
        <begin position="14"/>
        <end position="197"/>
    </location>
</feature>
<dbReference type="EC" id="6.1.1.9" evidence="3"/>
<sequence length="206" mass="23964">MEKTYNPQDIEQPLYEHWEKQGYFKPNGAHESQESFCIMIPPPNVTGSLHMGHAFQQTIMDTMIRYQRMQGKNTLWQVGTDHAGIATQMVVERKIAAEEGKTRHDYGREAFIDKIWEWKAESGGTITRQMRRLGNSVDWERERFTMDEGLSNAVKEVFVRLYKEDLIYRGKRLVNWDPKLRTAISDLEVENRESKGFDVAHPLSAG</sequence>
<dbReference type="GO" id="GO:0004832">
    <property type="term" value="F:valine-tRNA ligase activity"/>
    <property type="evidence" value="ECO:0007669"/>
    <property type="project" value="UniProtKB-EC"/>
</dbReference>
<dbReference type="Pfam" id="PF00133">
    <property type="entry name" value="tRNA-synt_1"/>
    <property type="match status" value="1"/>
</dbReference>
<evidence type="ECO:0000256" key="9">
    <source>
        <dbReference type="ARBA" id="ARBA00023146"/>
    </source>
</evidence>
<organism evidence="12 13">
    <name type="scientific">Escherichia coli</name>
    <dbReference type="NCBI Taxonomy" id="562"/>
    <lineage>
        <taxon>Bacteria</taxon>
        <taxon>Pseudomonadati</taxon>
        <taxon>Pseudomonadota</taxon>
        <taxon>Gammaproteobacteria</taxon>
        <taxon>Enterobacterales</taxon>
        <taxon>Enterobacteriaceae</taxon>
        <taxon>Escherichia</taxon>
    </lineage>
</organism>
<dbReference type="Proteomes" id="UP000467488">
    <property type="component" value="Chromosome"/>
</dbReference>
<accession>A0A8S0G3B7</accession>
<keyword evidence="9" id="KW-0030">Aminoacyl-tRNA synthetase</keyword>
<dbReference type="InterPro" id="IPR002300">
    <property type="entry name" value="aa-tRNA-synth_Ia"/>
</dbReference>
<dbReference type="InterPro" id="IPR014729">
    <property type="entry name" value="Rossmann-like_a/b/a_fold"/>
</dbReference>
<keyword evidence="7" id="KW-0067">ATP-binding</keyword>
<dbReference type="Gene3D" id="3.40.50.620">
    <property type="entry name" value="HUPs"/>
    <property type="match status" value="1"/>
</dbReference>
<comment type="subcellular location">
    <subcellularLocation>
        <location evidence="1">Cytoplasm</location>
    </subcellularLocation>
</comment>
<dbReference type="GO" id="GO:0005524">
    <property type="term" value="F:ATP binding"/>
    <property type="evidence" value="ECO:0007669"/>
    <property type="project" value="UniProtKB-KW"/>
</dbReference>
<evidence type="ECO:0000256" key="7">
    <source>
        <dbReference type="ARBA" id="ARBA00022840"/>
    </source>
</evidence>
<comment type="subunit">
    <text evidence="2">Monomer.</text>
</comment>
<keyword evidence="4" id="KW-0963">Cytoplasm</keyword>
<evidence type="ECO:0000259" key="11">
    <source>
        <dbReference type="Pfam" id="PF00133"/>
    </source>
</evidence>
<keyword evidence="8" id="KW-0648">Protein biosynthesis</keyword>
<dbReference type="PANTHER" id="PTHR11946:SF93">
    <property type="entry name" value="VALINE--TRNA LIGASE, CHLOROPLASTIC_MITOCHONDRIAL 2"/>
    <property type="match status" value="1"/>
</dbReference>
<evidence type="ECO:0000256" key="6">
    <source>
        <dbReference type="ARBA" id="ARBA00022741"/>
    </source>
</evidence>
<dbReference type="PROSITE" id="PS00178">
    <property type="entry name" value="AA_TRNA_LIGASE_I"/>
    <property type="match status" value="1"/>
</dbReference>
<dbReference type="SUPFAM" id="SSF52374">
    <property type="entry name" value="Nucleotidylyl transferase"/>
    <property type="match status" value="1"/>
</dbReference>
<gene>
    <name evidence="12" type="ORF">EIMP300_86360</name>
</gene>
<keyword evidence="5" id="KW-0436">Ligase</keyword>
<evidence type="ECO:0000313" key="13">
    <source>
        <dbReference type="Proteomes" id="UP000467488"/>
    </source>
</evidence>
<dbReference type="PANTHER" id="PTHR11946">
    <property type="entry name" value="VALYL-TRNA SYNTHETASES"/>
    <property type="match status" value="1"/>
</dbReference>
<proteinExistence type="predicted"/>
<evidence type="ECO:0000256" key="3">
    <source>
        <dbReference type="ARBA" id="ARBA00013169"/>
    </source>
</evidence>
<evidence type="ECO:0000256" key="5">
    <source>
        <dbReference type="ARBA" id="ARBA00022598"/>
    </source>
</evidence>
<dbReference type="GO" id="GO:0006438">
    <property type="term" value="P:valyl-tRNA aminoacylation"/>
    <property type="evidence" value="ECO:0007669"/>
    <property type="project" value="InterPro"/>
</dbReference>